<dbReference type="PANTHER" id="PTHR32322:SF2">
    <property type="entry name" value="EAMA DOMAIN-CONTAINING PROTEIN"/>
    <property type="match status" value="1"/>
</dbReference>
<dbReference type="GO" id="GO:0016020">
    <property type="term" value="C:membrane"/>
    <property type="evidence" value="ECO:0007669"/>
    <property type="project" value="UniProtKB-SubCell"/>
</dbReference>
<keyword evidence="5" id="KW-0472">Membrane</keyword>
<dbReference type="Proteomes" id="UP000199494">
    <property type="component" value="Unassembled WGS sequence"/>
</dbReference>
<protein>
    <submittedName>
        <fullName evidence="6">Probable blue pigment (Indigoidine) exporter</fullName>
    </submittedName>
</protein>
<evidence type="ECO:0000256" key="3">
    <source>
        <dbReference type="ARBA" id="ARBA00022692"/>
    </source>
</evidence>
<dbReference type="InterPro" id="IPR000620">
    <property type="entry name" value="EamA_dom"/>
</dbReference>
<name>A0A1G6XCU5_9PSEU</name>
<evidence type="ECO:0000256" key="2">
    <source>
        <dbReference type="ARBA" id="ARBA00007362"/>
    </source>
</evidence>
<dbReference type="Pfam" id="PF00892">
    <property type="entry name" value="EamA"/>
    <property type="match status" value="2"/>
</dbReference>
<keyword evidence="4" id="KW-1133">Transmembrane helix</keyword>
<dbReference type="STRING" id="530584.SAMN05421630_1127"/>
<dbReference type="Gene3D" id="1.10.3730.20">
    <property type="match status" value="1"/>
</dbReference>
<reference evidence="6 7" key="1">
    <citation type="submission" date="2016-10" db="EMBL/GenBank/DDBJ databases">
        <authorList>
            <person name="de Groot N.N."/>
        </authorList>
    </citation>
    <scope>NUCLEOTIDE SEQUENCE [LARGE SCALE GENOMIC DNA]</scope>
    <source>
        <strain evidence="6 7">CGMCC 4.5506</strain>
    </source>
</reference>
<comment type="similarity">
    <text evidence="2">Belongs to the EamA transporter family.</text>
</comment>
<evidence type="ECO:0000313" key="6">
    <source>
        <dbReference type="EMBL" id="SDD75613.1"/>
    </source>
</evidence>
<evidence type="ECO:0000256" key="4">
    <source>
        <dbReference type="ARBA" id="ARBA00022989"/>
    </source>
</evidence>
<dbReference type="SUPFAM" id="SSF103481">
    <property type="entry name" value="Multidrug resistance efflux transporter EmrE"/>
    <property type="match status" value="2"/>
</dbReference>
<evidence type="ECO:0000256" key="5">
    <source>
        <dbReference type="ARBA" id="ARBA00023136"/>
    </source>
</evidence>
<dbReference type="AlphaFoldDB" id="A0A1G6XCU5"/>
<comment type="subcellular location">
    <subcellularLocation>
        <location evidence="1">Membrane</location>
        <topology evidence="1">Multi-pass membrane protein</topology>
    </subcellularLocation>
</comment>
<accession>A0A1G6XCU5</accession>
<dbReference type="InterPro" id="IPR050638">
    <property type="entry name" value="AA-Vitamin_Transporters"/>
</dbReference>
<organism evidence="6 7">
    <name type="scientific">Prauserella marina</name>
    <dbReference type="NCBI Taxonomy" id="530584"/>
    <lineage>
        <taxon>Bacteria</taxon>
        <taxon>Bacillati</taxon>
        <taxon>Actinomycetota</taxon>
        <taxon>Actinomycetes</taxon>
        <taxon>Pseudonocardiales</taxon>
        <taxon>Pseudonocardiaceae</taxon>
        <taxon>Prauserella</taxon>
    </lineage>
</organism>
<proteinExistence type="inferred from homology"/>
<evidence type="ECO:0000256" key="1">
    <source>
        <dbReference type="ARBA" id="ARBA00004141"/>
    </source>
</evidence>
<sequence>MLLTAIAPMVWGTTYAVTSELLPPDRPLTASVLRALPAGLLLVAVTRKLPRGSWWWRSLVLGTLNIGAFFALLFLAAYRLPGGVAATVNAIQPLLAMGLSFLLLGEKLTTRMLLAGIAGVAGVSLLVLRAQARLDVIGVLAALGGALVMATGVVLSKRWRSPASPLATTGWQLVAGGLVLLPVMLLVEGTPPTDLSGQNLIGYGYLMIVGAVIAYPLWFRGISMMSPTSAAFLGLLSPVVATALGWLALGQSLTPLQAVGAVIVLAALASTQIARRPRREAPLLPEETPTPVAR</sequence>
<evidence type="ECO:0000313" key="7">
    <source>
        <dbReference type="Proteomes" id="UP000199494"/>
    </source>
</evidence>
<dbReference type="EMBL" id="FMZE01000012">
    <property type="protein sequence ID" value="SDD75613.1"/>
    <property type="molecule type" value="Genomic_DNA"/>
</dbReference>
<gene>
    <name evidence="6" type="ORF">SAMN05421630_1127</name>
</gene>
<dbReference type="InterPro" id="IPR037185">
    <property type="entry name" value="EmrE-like"/>
</dbReference>
<keyword evidence="3" id="KW-0812">Transmembrane</keyword>
<keyword evidence="7" id="KW-1185">Reference proteome</keyword>
<dbReference type="PANTHER" id="PTHR32322">
    <property type="entry name" value="INNER MEMBRANE TRANSPORTER"/>
    <property type="match status" value="1"/>
</dbReference>